<gene>
    <name evidence="2" type="ORF">N288_15535</name>
</gene>
<dbReference type="KEGG" id="bif:N288_15535"/>
<evidence type="ECO:0000256" key="1">
    <source>
        <dbReference type="SAM" id="MobiDB-lite"/>
    </source>
</evidence>
<dbReference type="EMBL" id="CP006643">
    <property type="protein sequence ID" value="AGX05007.1"/>
    <property type="molecule type" value="Genomic_DNA"/>
</dbReference>
<organism evidence="2 3">
    <name type="scientific">Bacillus infantis NRRL B-14911</name>
    <dbReference type="NCBI Taxonomy" id="1367477"/>
    <lineage>
        <taxon>Bacteria</taxon>
        <taxon>Bacillati</taxon>
        <taxon>Bacillota</taxon>
        <taxon>Bacilli</taxon>
        <taxon>Bacillales</taxon>
        <taxon>Bacillaceae</taxon>
        <taxon>Bacillus</taxon>
    </lineage>
</organism>
<protein>
    <submittedName>
        <fullName evidence="2">Uncharacterized protein</fullName>
    </submittedName>
</protein>
<evidence type="ECO:0000313" key="3">
    <source>
        <dbReference type="Proteomes" id="UP000017805"/>
    </source>
</evidence>
<dbReference type="HOGENOM" id="CLU_3408661_0_0_9"/>
<keyword evidence="3" id="KW-1185">Reference proteome</keyword>
<feature type="compositionally biased region" description="Low complexity" evidence="1">
    <location>
        <begin position="1"/>
        <end position="15"/>
    </location>
</feature>
<reference evidence="2 3" key="1">
    <citation type="submission" date="2013-07" db="EMBL/GenBank/DDBJ databases">
        <title>Complete genome sequence of Bacillus infantis NRRL B-14911 that has potential to induce cardiac disease by antigenic mimicry.</title>
        <authorList>
            <person name="Massilamany C."/>
            <person name="Smith T.P.L."/>
            <person name="Loy J.D."/>
            <person name="Barletta R."/>
            <person name="Reddy J."/>
        </authorList>
    </citation>
    <scope>NUCLEOTIDE SEQUENCE [LARGE SCALE GENOMIC DNA]</scope>
    <source>
        <strain evidence="2 3">NRRL B-14911</strain>
    </source>
</reference>
<evidence type="ECO:0000313" key="2">
    <source>
        <dbReference type="EMBL" id="AGX05007.1"/>
    </source>
</evidence>
<dbReference type="AlphaFoldDB" id="U5LEH4"/>
<feature type="region of interest" description="Disordered" evidence="1">
    <location>
        <begin position="1"/>
        <end position="29"/>
    </location>
</feature>
<feature type="compositionally biased region" description="Basic and acidic residues" evidence="1">
    <location>
        <begin position="16"/>
        <end position="29"/>
    </location>
</feature>
<proteinExistence type="predicted"/>
<sequence length="29" mass="3180">MRNAAALADPAPQHAVFEDAPRKGEKERC</sequence>
<name>U5LEH4_9BACI</name>
<dbReference type="Proteomes" id="UP000017805">
    <property type="component" value="Chromosome"/>
</dbReference>
<accession>U5LEH4</accession>